<evidence type="ECO:0000256" key="1">
    <source>
        <dbReference type="SAM" id="MobiDB-lite"/>
    </source>
</evidence>
<dbReference type="InterPro" id="IPR018814">
    <property type="entry name" value="DUF5427"/>
</dbReference>
<accession>A0A6A6VZH3</accession>
<evidence type="ECO:0000313" key="2">
    <source>
        <dbReference type="EMBL" id="KAF2755144.1"/>
    </source>
</evidence>
<proteinExistence type="predicted"/>
<evidence type="ECO:0000313" key="3">
    <source>
        <dbReference type="Proteomes" id="UP000799437"/>
    </source>
</evidence>
<organism evidence="2 3">
    <name type="scientific">Pseudovirgaria hyperparasitica</name>
    <dbReference type="NCBI Taxonomy" id="470096"/>
    <lineage>
        <taxon>Eukaryota</taxon>
        <taxon>Fungi</taxon>
        <taxon>Dikarya</taxon>
        <taxon>Ascomycota</taxon>
        <taxon>Pezizomycotina</taxon>
        <taxon>Dothideomycetes</taxon>
        <taxon>Dothideomycetes incertae sedis</taxon>
        <taxon>Acrospermales</taxon>
        <taxon>Acrospermaceae</taxon>
        <taxon>Pseudovirgaria</taxon>
    </lineage>
</organism>
<dbReference type="EMBL" id="ML996578">
    <property type="protein sequence ID" value="KAF2755144.1"/>
    <property type="molecule type" value="Genomic_DNA"/>
</dbReference>
<feature type="region of interest" description="Disordered" evidence="1">
    <location>
        <begin position="1"/>
        <end position="148"/>
    </location>
</feature>
<dbReference type="AlphaFoldDB" id="A0A6A6VZH3"/>
<sequence length="499" mass="53610">MAKQPTGDDLLAQLDDLGIEETAGAPPVPKATSVKRTKPKPTSTNDDDDDALAELESLAKSGRPASRPTTPKLSAPTAKKGGAATPASSGSNRTSEDKTHVPNPPRKSGESTRSYHQSYTPATDDSMSEKRAPAAAPREPAQQQAGSGWWGGIFGAASAAVKQAEATYKDLQQNQDAQRWAEQVKGNVGALRGFGDELRSRALPTFTNILHTIAPPISSHERLQIHITHDLVGYPSLDPLIYETFARVMQQVEGGDLMVIQRGSESTQRRASDAGYMGSGSSGWRDGPWWRQKEKRDMGAVMGVVEGTKLARVGAESYANDFFSARGGVEEAAKQATQVLSESNPVRSSDIFLAIQAVKYNLPDDQFAGPAEEKKDGGVLETKEAEELIAFAIYLHDPIHSISFRTLSQTFPQRWADWLDAPAGENELPPEILEIIETGGVDPREWVAEWVEDTLGLSVGIVAQRYVARRMGVGEGGIGRGKAKDAAVDISGGEAARVV</sequence>
<feature type="region of interest" description="Disordered" evidence="1">
    <location>
        <begin position="269"/>
        <end position="289"/>
    </location>
</feature>
<keyword evidence="3" id="KW-1185">Reference proteome</keyword>
<feature type="compositionally biased region" description="Polar residues" evidence="1">
    <location>
        <begin position="111"/>
        <end position="125"/>
    </location>
</feature>
<dbReference type="PANTHER" id="PTHR28265:SF1">
    <property type="entry name" value="MAINTENANCE OF TELOMERE CAPPING PROTEIN 1"/>
    <property type="match status" value="1"/>
</dbReference>
<dbReference type="Proteomes" id="UP000799437">
    <property type="component" value="Unassembled WGS sequence"/>
</dbReference>
<evidence type="ECO:0008006" key="4">
    <source>
        <dbReference type="Google" id="ProtNLM"/>
    </source>
</evidence>
<dbReference type="PANTHER" id="PTHR28265">
    <property type="entry name" value="MAINTENANCE OF TELOMERE CAPPING PROTEIN 1"/>
    <property type="match status" value="1"/>
</dbReference>
<feature type="compositionally biased region" description="Low complexity" evidence="1">
    <location>
        <begin position="133"/>
        <end position="147"/>
    </location>
</feature>
<protein>
    <recommendedName>
        <fullName evidence="4">Maintenance of telomere capping protein 1</fullName>
    </recommendedName>
</protein>
<dbReference type="Pfam" id="PF10310">
    <property type="entry name" value="DUF5427"/>
    <property type="match status" value="1"/>
</dbReference>
<dbReference type="RefSeq" id="XP_033597595.1">
    <property type="nucleotide sequence ID" value="XM_033749612.1"/>
</dbReference>
<dbReference type="OrthoDB" id="5594977at2759"/>
<dbReference type="GeneID" id="54490666"/>
<gene>
    <name evidence="2" type="ORF">EJ05DRAFT_540613</name>
</gene>
<name>A0A6A6VZH3_9PEZI</name>
<reference evidence="2" key="1">
    <citation type="journal article" date="2020" name="Stud. Mycol.">
        <title>101 Dothideomycetes genomes: a test case for predicting lifestyles and emergence of pathogens.</title>
        <authorList>
            <person name="Haridas S."/>
            <person name="Albert R."/>
            <person name="Binder M."/>
            <person name="Bloem J."/>
            <person name="Labutti K."/>
            <person name="Salamov A."/>
            <person name="Andreopoulos B."/>
            <person name="Baker S."/>
            <person name="Barry K."/>
            <person name="Bills G."/>
            <person name="Bluhm B."/>
            <person name="Cannon C."/>
            <person name="Castanera R."/>
            <person name="Culley D."/>
            <person name="Daum C."/>
            <person name="Ezra D."/>
            <person name="Gonzalez J."/>
            <person name="Henrissat B."/>
            <person name="Kuo A."/>
            <person name="Liang C."/>
            <person name="Lipzen A."/>
            <person name="Lutzoni F."/>
            <person name="Magnuson J."/>
            <person name="Mondo S."/>
            <person name="Nolan M."/>
            <person name="Ohm R."/>
            <person name="Pangilinan J."/>
            <person name="Park H.-J."/>
            <person name="Ramirez L."/>
            <person name="Alfaro M."/>
            <person name="Sun H."/>
            <person name="Tritt A."/>
            <person name="Yoshinaga Y."/>
            <person name="Zwiers L.-H."/>
            <person name="Turgeon B."/>
            <person name="Goodwin S."/>
            <person name="Spatafora J."/>
            <person name="Crous P."/>
            <person name="Grigoriev I."/>
        </authorList>
    </citation>
    <scope>NUCLEOTIDE SEQUENCE</scope>
    <source>
        <strain evidence="2">CBS 121739</strain>
    </source>
</reference>